<evidence type="ECO:0000256" key="11">
    <source>
        <dbReference type="ARBA" id="ARBA00023268"/>
    </source>
</evidence>
<keyword evidence="4" id="KW-0442">Lipid degradation</keyword>
<evidence type="ECO:0000256" key="5">
    <source>
        <dbReference type="ARBA" id="ARBA00023002"/>
    </source>
</evidence>
<dbReference type="GO" id="GO:0016853">
    <property type="term" value="F:isomerase activity"/>
    <property type="evidence" value="ECO:0007669"/>
    <property type="project" value="UniProtKB-KW"/>
</dbReference>
<feature type="domain" description="3-hydroxyacyl-CoA dehydrogenase C-terminal" evidence="13">
    <location>
        <begin position="609"/>
        <end position="690"/>
    </location>
</feature>
<keyword evidence="8" id="KW-0576">Peroxisome</keyword>
<dbReference type="Pfam" id="PF00725">
    <property type="entry name" value="3HCDH"/>
    <property type="match status" value="2"/>
</dbReference>
<dbReference type="InterPro" id="IPR006176">
    <property type="entry name" value="3-OHacyl-CoA_DH_NAD-bd"/>
</dbReference>
<keyword evidence="3" id="KW-0276">Fatty acid metabolism</keyword>
<dbReference type="InterPro" id="IPR001753">
    <property type="entry name" value="Enoyl-CoA_hydra/iso"/>
</dbReference>
<gene>
    <name evidence="15" type="ORF">SAMN05444000_10387</name>
</gene>
<dbReference type="SUPFAM" id="SSF51735">
    <property type="entry name" value="NAD(P)-binding Rossmann-fold domains"/>
    <property type="match status" value="1"/>
</dbReference>
<dbReference type="RefSeq" id="WP_175556889.1">
    <property type="nucleotide sequence ID" value="NZ_FQZQ01000003.1"/>
</dbReference>
<dbReference type="Pfam" id="PF02737">
    <property type="entry name" value="3HCDH_N"/>
    <property type="match status" value="1"/>
</dbReference>
<dbReference type="Gene3D" id="3.90.226.10">
    <property type="entry name" value="2-enoyl-CoA Hydratase, Chain A, domain 1"/>
    <property type="match status" value="1"/>
</dbReference>
<dbReference type="Gene3D" id="1.10.1040.50">
    <property type="match status" value="1"/>
</dbReference>
<keyword evidence="10" id="KW-0456">Lyase</keyword>
<keyword evidence="9" id="KW-0413">Isomerase</keyword>
<reference evidence="16" key="1">
    <citation type="submission" date="2016-11" db="EMBL/GenBank/DDBJ databases">
        <authorList>
            <person name="Varghese N."/>
            <person name="Submissions S."/>
        </authorList>
    </citation>
    <scope>NUCLEOTIDE SEQUENCE [LARGE SCALE GENOMIC DNA]</scope>
    <source>
        <strain evidence="16">DSM 100564</strain>
    </source>
</reference>
<dbReference type="InterPro" id="IPR036291">
    <property type="entry name" value="NAD(P)-bd_dom_sf"/>
</dbReference>
<evidence type="ECO:0000256" key="8">
    <source>
        <dbReference type="ARBA" id="ARBA00023140"/>
    </source>
</evidence>
<proteinExistence type="predicted"/>
<dbReference type="PANTHER" id="PTHR23309">
    <property type="entry name" value="3-HYDROXYACYL-COA DEHYROGENASE"/>
    <property type="match status" value="1"/>
</dbReference>
<feature type="domain" description="3-hydroxyacyl-CoA dehydrogenase NAD binding" evidence="14">
    <location>
        <begin position="295"/>
        <end position="471"/>
    </location>
</feature>
<evidence type="ECO:0000313" key="15">
    <source>
        <dbReference type="EMBL" id="SHI79692.1"/>
    </source>
</evidence>
<sequence>MTQTVLYEVEDGIAILSVNNPPANTLTATVRAGLVERLDQASDDPEVKAIILRGHQRTFPSEIDIKQIGHAEAGPELSEVCDRIEAATKPVIAVIHGAALSGGFELALAAHYRVANRGAWFGLPDVTLGLVPGAGGTQRAPRLLGADLALNLMVPGKAMSANAPEAARFLDEVFKGDLWTGAKHFVQNLIARGTGPRPTQEIRTGFQDVAAYQAAIASHRKAISTAPEEAPQEILRCVEAAILLPFEQGLAFERSAFEQCVASDQSAALRHVYFSERRAAKFQELRTGRVRDLRKIGIVGGGERGCSLAEGCLEAGFEVVLAEKDDAALEKATARINTHFSQAEDVGQISSRARQSQSGRLSGTLEFQDLSECDLVFEAVPDDLARKLAVFGRLDGVVKEGAILVTTTANPDLARIADETGAPADVLGMHFYTSVKDSRLVEIVAGPETSADAVATGVILAKRLRKTPIKAGLVDGFVGQRLMAAYRFAADLMLEQGATPYIVDEAMKSYGMALGPYRQLDYEGLDVSWARRQRLAVAGGPAGDHVAVGDVLCNAGRLGRKVGKGYYRYDSPTQHGDNDPDVIDLIRGERDRKGIRARRVLAKEIQRCCLAALVNEGARLLREGVAVSPSDIDMVMIQGCGFPRWRGGPMMAADQAGLLDLQNDLRDYAQQDAWFWTPEPVLEDLIKNGRRFSDLND</sequence>
<dbReference type="Pfam" id="PF00378">
    <property type="entry name" value="ECH_1"/>
    <property type="match status" value="1"/>
</dbReference>
<dbReference type="Proteomes" id="UP000183982">
    <property type="component" value="Unassembled WGS sequence"/>
</dbReference>
<keyword evidence="5" id="KW-0560">Oxidoreductase</keyword>
<feature type="domain" description="3-hydroxyacyl-CoA dehydrogenase C-terminal" evidence="13">
    <location>
        <begin position="476"/>
        <end position="569"/>
    </location>
</feature>
<keyword evidence="16" id="KW-1185">Reference proteome</keyword>
<comment type="pathway">
    <text evidence="2">Lipid metabolism; fatty acid beta-oxidation.</text>
</comment>
<dbReference type="SUPFAM" id="SSF52096">
    <property type="entry name" value="ClpP/crotonase"/>
    <property type="match status" value="1"/>
</dbReference>
<accession>A0A1M6E2G2</accession>
<evidence type="ECO:0000313" key="16">
    <source>
        <dbReference type="Proteomes" id="UP000183982"/>
    </source>
</evidence>
<dbReference type="InterPro" id="IPR029045">
    <property type="entry name" value="ClpP/crotonase-like_dom_sf"/>
</dbReference>
<dbReference type="CDD" id="cd06558">
    <property type="entry name" value="crotonase-like"/>
    <property type="match status" value="1"/>
</dbReference>
<evidence type="ECO:0000256" key="3">
    <source>
        <dbReference type="ARBA" id="ARBA00022832"/>
    </source>
</evidence>
<evidence type="ECO:0000259" key="14">
    <source>
        <dbReference type="Pfam" id="PF02737"/>
    </source>
</evidence>
<dbReference type="SUPFAM" id="SSF48179">
    <property type="entry name" value="6-phosphogluconate dehydrogenase C-terminal domain-like"/>
    <property type="match status" value="2"/>
</dbReference>
<evidence type="ECO:0000256" key="7">
    <source>
        <dbReference type="ARBA" id="ARBA00023098"/>
    </source>
</evidence>
<organism evidence="15 16">
    <name type="scientific">Shimia gijangensis</name>
    <dbReference type="NCBI Taxonomy" id="1470563"/>
    <lineage>
        <taxon>Bacteria</taxon>
        <taxon>Pseudomonadati</taxon>
        <taxon>Pseudomonadota</taxon>
        <taxon>Alphaproteobacteria</taxon>
        <taxon>Rhodobacterales</taxon>
        <taxon>Roseobacteraceae</taxon>
    </lineage>
</organism>
<dbReference type="GO" id="GO:0004300">
    <property type="term" value="F:enoyl-CoA hydratase activity"/>
    <property type="evidence" value="ECO:0007669"/>
    <property type="project" value="UniProtKB-ARBA"/>
</dbReference>
<dbReference type="UniPathway" id="UPA00659"/>
<dbReference type="GO" id="GO:0006635">
    <property type="term" value="P:fatty acid beta-oxidation"/>
    <property type="evidence" value="ECO:0007669"/>
    <property type="project" value="UniProtKB-UniPathway"/>
</dbReference>
<dbReference type="EMBL" id="FQZQ01000003">
    <property type="protein sequence ID" value="SHI79692.1"/>
    <property type="molecule type" value="Genomic_DNA"/>
</dbReference>
<evidence type="ECO:0000256" key="2">
    <source>
        <dbReference type="ARBA" id="ARBA00005005"/>
    </source>
</evidence>
<evidence type="ECO:0000256" key="6">
    <source>
        <dbReference type="ARBA" id="ARBA00023027"/>
    </source>
</evidence>
<dbReference type="InterPro" id="IPR006108">
    <property type="entry name" value="3HC_DH_C"/>
</dbReference>
<name>A0A1M6E2G2_9RHOB</name>
<evidence type="ECO:0000256" key="9">
    <source>
        <dbReference type="ARBA" id="ARBA00023235"/>
    </source>
</evidence>
<evidence type="ECO:0000259" key="13">
    <source>
        <dbReference type="Pfam" id="PF00725"/>
    </source>
</evidence>
<dbReference type="STRING" id="1470563.SAMN05444000_10387"/>
<dbReference type="GO" id="GO:0003857">
    <property type="term" value="F:(3S)-3-hydroxyacyl-CoA dehydrogenase (NAD+) activity"/>
    <property type="evidence" value="ECO:0007669"/>
    <property type="project" value="UniProtKB-EC"/>
</dbReference>
<protein>
    <submittedName>
        <fullName evidence="15">3-hydroxyacyl-CoA dehydrogenase</fullName>
    </submittedName>
</protein>
<dbReference type="AlphaFoldDB" id="A0A1M6E2G2"/>
<dbReference type="InterPro" id="IPR008927">
    <property type="entry name" value="6-PGluconate_DH-like_C_sf"/>
</dbReference>
<comment type="catalytic activity">
    <reaction evidence="12">
        <text>a (3S)-3-hydroxyacyl-CoA + NAD(+) = a 3-oxoacyl-CoA + NADH + H(+)</text>
        <dbReference type="Rhea" id="RHEA:22432"/>
        <dbReference type="ChEBI" id="CHEBI:15378"/>
        <dbReference type="ChEBI" id="CHEBI:57318"/>
        <dbReference type="ChEBI" id="CHEBI:57540"/>
        <dbReference type="ChEBI" id="CHEBI:57945"/>
        <dbReference type="ChEBI" id="CHEBI:90726"/>
        <dbReference type="EC" id="1.1.1.35"/>
    </reaction>
</comment>
<dbReference type="GO" id="GO:0070403">
    <property type="term" value="F:NAD+ binding"/>
    <property type="evidence" value="ECO:0007669"/>
    <property type="project" value="InterPro"/>
</dbReference>
<evidence type="ECO:0000256" key="1">
    <source>
        <dbReference type="ARBA" id="ARBA00004275"/>
    </source>
</evidence>
<evidence type="ECO:0000256" key="12">
    <source>
        <dbReference type="ARBA" id="ARBA00049556"/>
    </source>
</evidence>
<dbReference type="Gene3D" id="3.40.50.720">
    <property type="entry name" value="NAD(P)-binding Rossmann-like Domain"/>
    <property type="match status" value="1"/>
</dbReference>
<comment type="subcellular location">
    <subcellularLocation>
        <location evidence="1">Peroxisome</location>
    </subcellularLocation>
</comment>
<keyword evidence="7" id="KW-0443">Lipid metabolism</keyword>
<evidence type="ECO:0000256" key="10">
    <source>
        <dbReference type="ARBA" id="ARBA00023239"/>
    </source>
</evidence>
<keyword evidence="11" id="KW-0511">Multifunctional enzyme</keyword>
<keyword evidence="6" id="KW-0520">NAD</keyword>
<evidence type="ECO:0000256" key="4">
    <source>
        <dbReference type="ARBA" id="ARBA00022963"/>
    </source>
</evidence>